<evidence type="ECO:0000259" key="2">
    <source>
        <dbReference type="PROSITE" id="PS50943"/>
    </source>
</evidence>
<dbReference type="SUPFAM" id="SSF51182">
    <property type="entry name" value="RmlC-like cupins"/>
    <property type="match status" value="1"/>
</dbReference>
<dbReference type="InterPro" id="IPR050807">
    <property type="entry name" value="TransReg_Diox_bact_type"/>
</dbReference>
<dbReference type="InterPro" id="IPR014710">
    <property type="entry name" value="RmlC-like_jellyroll"/>
</dbReference>
<dbReference type="CDD" id="cd02209">
    <property type="entry name" value="cupin_XRE_C"/>
    <property type="match status" value="1"/>
</dbReference>
<dbReference type="PROSITE" id="PS50943">
    <property type="entry name" value="HTH_CROC1"/>
    <property type="match status" value="1"/>
</dbReference>
<dbReference type="EMBL" id="FODS01000031">
    <property type="protein sequence ID" value="SEP16870.1"/>
    <property type="molecule type" value="Genomic_DNA"/>
</dbReference>
<dbReference type="Gene3D" id="1.10.260.40">
    <property type="entry name" value="lambda repressor-like DNA-binding domains"/>
    <property type="match status" value="1"/>
</dbReference>
<evidence type="ECO:0000313" key="4">
    <source>
        <dbReference type="Proteomes" id="UP000198893"/>
    </source>
</evidence>
<dbReference type="OrthoDB" id="9814751at2"/>
<dbReference type="GO" id="GO:0003700">
    <property type="term" value="F:DNA-binding transcription factor activity"/>
    <property type="evidence" value="ECO:0007669"/>
    <property type="project" value="TreeGrafter"/>
</dbReference>
<dbReference type="InterPro" id="IPR011051">
    <property type="entry name" value="RmlC_Cupin_sf"/>
</dbReference>
<protein>
    <submittedName>
        <fullName evidence="3">Transcriptional regulator, contains XRE-family HTH domain</fullName>
    </submittedName>
</protein>
<dbReference type="Pfam" id="PF07883">
    <property type="entry name" value="Cupin_2"/>
    <property type="match status" value="1"/>
</dbReference>
<organism evidence="3 4">
    <name type="scientific">Salinihabitans flavidus</name>
    <dbReference type="NCBI Taxonomy" id="569882"/>
    <lineage>
        <taxon>Bacteria</taxon>
        <taxon>Pseudomonadati</taxon>
        <taxon>Pseudomonadota</taxon>
        <taxon>Alphaproteobacteria</taxon>
        <taxon>Rhodobacterales</taxon>
        <taxon>Roseobacteraceae</taxon>
        <taxon>Salinihabitans</taxon>
    </lineage>
</organism>
<reference evidence="3 4" key="1">
    <citation type="submission" date="2016-10" db="EMBL/GenBank/DDBJ databases">
        <authorList>
            <person name="de Groot N.N."/>
        </authorList>
    </citation>
    <scope>NUCLEOTIDE SEQUENCE [LARGE SCALE GENOMIC DNA]</scope>
    <source>
        <strain evidence="3 4">DSM 27842</strain>
    </source>
</reference>
<dbReference type="STRING" id="569882.SAMN04490248_13132"/>
<sequence>MSDVRPQNTRALEGLGARLRNLRRARGLSLGDLASISGVPPSTISKIENRQMNPSLVHAINMAEALNENLGFLIDEQAGRDVAFTLVRSKTRATLDLPEMSLSLENLHGDFAPGILEARLGTIAAGVASGEEPMRHVGEELCHVLDGAIRYVVNGQSFDLGVGDTIQLKCSDPHSWENISPGTTRVFWVFSEGLSF</sequence>
<dbReference type="InterPro" id="IPR001387">
    <property type="entry name" value="Cro/C1-type_HTH"/>
</dbReference>
<dbReference type="InterPro" id="IPR010982">
    <property type="entry name" value="Lambda_DNA-bd_dom_sf"/>
</dbReference>
<dbReference type="GO" id="GO:0003677">
    <property type="term" value="F:DNA binding"/>
    <property type="evidence" value="ECO:0007669"/>
    <property type="project" value="UniProtKB-KW"/>
</dbReference>
<evidence type="ECO:0000256" key="1">
    <source>
        <dbReference type="ARBA" id="ARBA00023125"/>
    </source>
</evidence>
<dbReference type="GO" id="GO:0005829">
    <property type="term" value="C:cytosol"/>
    <property type="evidence" value="ECO:0007669"/>
    <property type="project" value="TreeGrafter"/>
</dbReference>
<dbReference type="AlphaFoldDB" id="A0A1H8VNK3"/>
<dbReference type="SMART" id="SM00530">
    <property type="entry name" value="HTH_XRE"/>
    <property type="match status" value="1"/>
</dbReference>
<feature type="domain" description="HTH cro/C1-type" evidence="2">
    <location>
        <begin position="19"/>
        <end position="73"/>
    </location>
</feature>
<dbReference type="InterPro" id="IPR013096">
    <property type="entry name" value="Cupin_2"/>
</dbReference>
<dbReference type="Pfam" id="PF01381">
    <property type="entry name" value="HTH_3"/>
    <property type="match status" value="1"/>
</dbReference>
<dbReference type="CDD" id="cd00093">
    <property type="entry name" value="HTH_XRE"/>
    <property type="match status" value="1"/>
</dbReference>
<dbReference type="PANTHER" id="PTHR46797">
    <property type="entry name" value="HTH-TYPE TRANSCRIPTIONAL REGULATOR"/>
    <property type="match status" value="1"/>
</dbReference>
<evidence type="ECO:0000313" key="3">
    <source>
        <dbReference type="EMBL" id="SEP16870.1"/>
    </source>
</evidence>
<proteinExistence type="predicted"/>
<keyword evidence="4" id="KW-1185">Reference proteome</keyword>
<name>A0A1H8VNK3_9RHOB</name>
<accession>A0A1H8VNK3</accession>
<dbReference type="SUPFAM" id="SSF47413">
    <property type="entry name" value="lambda repressor-like DNA-binding domains"/>
    <property type="match status" value="1"/>
</dbReference>
<keyword evidence="1" id="KW-0238">DNA-binding</keyword>
<dbReference type="Proteomes" id="UP000198893">
    <property type="component" value="Unassembled WGS sequence"/>
</dbReference>
<dbReference type="PANTHER" id="PTHR46797:SF1">
    <property type="entry name" value="METHYLPHOSPHONATE SYNTHASE"/>
    <property type="match status" value="1"/>
</dbReference>
<gene>
    <name evidence="3" type="ORF">SAMN04490248_13132</name>
</gene>
<dbReference type="Gene3D" id="2.60.120.10">
    <property type="entry name" value="Jelly Rolls"/>
    <property type="match status" value="1"/>
</dbReference>